<dbReference type="GO" id="GO:0003677">
    <property type="term" value="F:DNA binding"/>
    <property type="evidence" value="ECO:0007669"/>
    <property type="project" value="InterPro"/>
</dbReference>
<evidence type="ECO:0000313" key="4">
    <source>
        <dbReference type="Proteomes" id="UP001197378"/>
    </source>
</evidence>
<dbReference type="AlphaFoldDB" id="A0AAE3CJU7"/>
<feature type="coiled-coil region" evidence="1">
    <location>
        <begin position="75"/>
        <end position="109"/>
    </location>
</feature>
<keyword evidence="4" id="KW-1185">Reference proteome</keyword>
<organism evidence="3 4">
    <name type="scientific">Igneacidithiobacillus copahuensis</name>
    <dbReference type="NCBI Taxonomy" id="2724909"/>
    <lineage>
        <taxon>Bacteria</taxon>
        <taxon>Pseudomonadati</taxon>
        <taxon>Pseudomonadota</taxon>
        <taxon>Acidithiobacillia</taxon>
        <taxon>Acidithiobacillales</taxon>
        <taxon>Acidithiobacillaceae</taxon>
        <taxon>Igneacidithiobacillus</taxon>
    </lineage>
</organism>
<evidence type="ECO:0000259" key="2">
    <source>
        <dbReference type="Pfam" id="PF12728"/>
    </source>
</evidence>
<gene>
    <name evidence="3" type="ORF">HFQ13_07635</name>
</gene>
<reference evidence="3" key="1">
    <citation type="journal article" date="2021" name="ISME J.">
        <title>Genomic evolution of the class Acidithiobacillia: deep-branching Proteobacteria living in extreme acidic conditions.</title>
        <authorList>
            <person name="Moya-Beltran A."/>
            <person name="Beard S."/>
            <person name="Rojas-Villalobos C."/>
            <person name="Issotta F."/>
            <person name="Gallardo Y."/>
            <person name="Ulloa R."/>
            <person name="Giaveno A."/>
            <person name="Degli Esposti M."/>
            <person name="Johnson D.B."/>
            <person name="Quatrini R."/>
        </authorList>
    </citation>
    <scope>NUCLEOTIDE SEQUENCE</scope>
    <source>
        <strain evidence="3">VAN18-1</strain>
    </source>
</reference>
<sequence length="124" mass="14307">MSKLTITEAAKVVGVSRMTLYKHIKSGRLSVEKDQFGKPNIDVSELIRVFGELRGDVGHDLSDVDSQNMTLQADLKACREVLSTVRQELERALEREAWLQARIEASEQKLLTGPDTRRRWWWPW</sequence>
<proteinExistence type="predicted"/>
<accession>A0AAE3CJU7</accession>
<feature type="domain" description="Helix-turn-helix" evidence="2">
    <location>
        <begin position="4"/>
        <end position="31"/>
    </location>
</feature>
<evidence type="ECO:0000313" key="3">
    <source>
        <dbReference type="EMBL" id="MBU2788074.1"/>
    </source>
</evidence>
<dbReference type="Pfam" id="PF12728">
    <property type="entry name" value="HTH_17"/>
    <property type="match status" value="1"/>
</dbReference>
<dbReference type="RefSeq" id="WP_215885530.1">
    <property type="nucleotide sequence ID" value="NZ_JAAXYO010000102.1"/>
</dbReference>
<dbReference type="NCBIfam" id="TIGR01764">
    <property type="entry name" value="excise"/>
    <property type="match status" value="1"/>
</dbReference>
<dbReference type="InterPro" id="IPR041657">
    <property type="entry name" value="HTH_17"/>
</dbReference>
<dbReference type="EMBL" id="JAAXYO010000102">
    <property type="protein sequence ID" value="MBU2788074.1"/>
    <property type="molecule type" value="Genomic_DNA"/>
</dbReference>
<keyword evidence="1" id="KW-0175">Coiled coil</keyword>
<comment type="caution">
    <text evidence="3">The sequence shown here is derived from an EMBL/GenBank/DDBJ whole genome shotgun (WGS) entry which is preliminary data.</text>
</comment>
<name>A0AAE3CJU7_9PROT</name>
<dbReference type="Proteomes" id="UP001197378">
    <property type="component" value="Unassembled WGS sequence"/>
</dbReference>
<evidence type="ECO:0000256" key="1">
    <source>
        <dbReference type="SAM" id="Coils"/>
    </source>
</evidence>
<dbReference type="InterPro" id="IPR010093">
    <property type="entry name" value="SinI_DNA-bd"/>
</dbReference>
<protein>
    <submittedName>
        <fullName evidence="3">Helix-turn-helix domain-containing protein</fullName>
    </submittedName>
</protein>